<comment type="caution">
    <text evidence="1">The sequence shown here is derived from an EMBL/GenBank/DDBJ whole genome shotgun (WGS) entry which is preliminary data.</text>
</comment>
<keyword evidence="2" id="KW-1185">Reference proteome</keyword>
<accession>A0ACA9NVH4</accession>
<evidence type="ECO:0000313" key="1">
    <source>
        <dbReference type="EMBL" id="CAG8679384.1"/>
    </source>
</evidence>
<dbReference type="EMBL" id="CAJVPT010026440">
    <property type="protein sequence ID" value="CAG8679384.1"/>
    <property type="molecule type" value="Genomic_DNA"/>
</dbReference>
<gene>
    <name evidence="1" type="ORF">ACOLOM_LOCUS9270</name>
</gene>
<proteinExistence type="predicted"/>
<name>A0ACA9NVH4_9GLOM</name>
<sequence>MHPNVPFPYDTRNVPFRMLYSSWSFLRYRLPFFVMSLIVPEWILSLAVQQWLATRKIMKEGGFYAYRVQQGQFDEPCYPLSPETMIELVRMKHIQLPTDEEIEDRNKSNWLAKIIVLIQTGWFVTQCVARGANDMPLTELEIVTLAYTIVNFGTSLAWWSKPRNVSWPIPILMPGATPLQQGDKKNDVEGMYNKDWEKAARWLLPGFDADIDVESRKAVPTFYSGKTSKTTGNWALSNLAILIAGIAFGGIHCLAWSYPFPSRTEQILWRYSAIVMIIVPIVLCLSTVAVLVKRNYENQGDMLSSGCADAIARPLFYISLFPGAFMYVSARVITLFLAFKTLDALPDAAFRTVPFTKLIPHV</sequence>
<dbReference type="Proteomes" id="UP000789525">
    <property type="component" value="Unassembled WGS sequence"/>
</dbReference>
<organism evidence="1 2">
    <name type="scientific">Acaulospora colombiana</name>
    <dbReference type="NCBI Taxonomy" id="27376"/>
    <lineage>
        <taxon>Eukaryota</taxon>
        <taxon>Fungi</taxon>
        <taxon>Fungi incertae sedis</taxon>
        <taxon>Mucoromycota</taxon>
        <taxon>Glomeromycotina</taxon>
        <taxon>Glomeromycetes</taxon>
        <taxon>Diversisporales</taxon>
        <taxon>Acaulosporaceae</taxon>
        <taxon>Acaulospora</taxon>
    </lineage>
</organism>
<protein>
    <submittedName>
        <fullName evidence="1">7869_t:CDS:1</fullName>
    </submittedName>
</protein>
<reference evidence="1" key="1">
    <citation type="submission" date="2021-06" db="EMBL/GenBank/DDBJ databases">
        <authorList>
            <person name="Kallberg Y."/>
            <person name="Tangrot J."/>
            <person name="Rosling A."/>
        </authorList>
    </citation>
    <scope>NUCLEOTIDE SEQUENCE</scope>
    <source>
        <strain evidence="1">CL356</strain>
    </source>
</reference>
<evidence type="ECO:0000313" key="2">
    <source>
        <dbReference type="Proteomes" id="UP000789525"/>
    </source>
</evidence>